<dbReference type="RefSeq" id="WP_053781097.1">
    <property type="nucleotide sequence ID" value="NZ_LITU01000055.1"/>
</dbReference>
<keyword evidence="4" id="KW-0808">Transferase</keyword>
<keyword evidence="3" id="KW-0597">Phosphoprotein</keyword>
<evidence type="ECO:0000256" key="11">
    <source>
        <dbReference type="ARBA" id="ARBA00023136"/>
    </source>
</evidence>
<dbReference type="Gene3D" id="3.30.565.10">
    <property type="entry name" value="Histidine kinase-like ATPase, C-terminal domain"/>
    <property type="match status" value="1"/>
</dbReference>
<evidence type="ECO:0000256" key="3">
    <source>
        <dbReference type="ARBA" id="ARBA00022553"/>
    </source>
</evidence>
<feature type="transmembrane region" description="Helical" evidence="12">
    <location>
        <begin position="14"/>
        <end position="37"/>
    </location>
</feature>
<comment type="caution">
    <text evidence="14">The sequence shown here is derived from an EMBL/GenBank/DDBJ whole genome shotgun (WGS) entry which is preliminary data.</text>
</comment>
<dbReference type="PANTHER" id="PTHR34220">
    <property type="entry name" value="SENSOR HISTIDINE KINASE YPDA"/>
    <property type="match status" value="1"/>
</dbReference>
<dbReference type="Proteomes" id="UP000037688">
    <property type="component" value="Unassembled WGS sequence"/>
</dbReference>
<dbReference type="AlphaFoldDB" id="A0A0M9BPI0"/>
<dbReference type="SUPFAM" id="SSF55874">
    <property type="entry name" value="ATPase domain of HSP90 chaperone/DNA topoisomerase II/histidine kinase"/>
    <property type="match status" value="1"/>
</dbReference>
<evidence type="ECO:0000256" key="6">
    <source>
        <dbReference type="ARBA" id="ARBA00022741"/>
    </source>
</evidence>
<name>A0A0M9BPI0_9BACL</name>
<sequence>MFSFFQIKIYRRKFIAYAIFTLFMGLILSVLTTLVLLQQWLENAQNQATDAFSRVESILQNDAERVEAYLQRVYSNNGLVADVRFFLSNSAEGYLTGRLQNSRYDQPLASFPEDVKAFLGSGQEDIIQVSLHTEERGNVVRFASNGATSFLFNLPNTDEIFLETIQRGFVIRKQLLDENQISRQLGEFRFLVSSDVLFKGVRNNRWIENGVVSEAGDVYLMDVGGSADQDLFRKVALNERSKGFMQWGKLDRVFYVTHSSNAYDYQFISIVDMSVLIRQNAGMLLIVFLIFLTAMVSFLLLIGYNLREDAGFLQRIIYSIQRVKSANFTPISPTRYRKNEYGMIARELDDMTLQLNRHIRTEYLLKLRQKETEMKALQNQINPHFLYNTLEIIRSFALAGRAVDTAEAVATLGSLYREIVKNEDIILLGSELALLEKYLKIMEFKYPDKFYYQINVDQGLLALPTVKFWMQPLAENFFVHGFHSDHEFNLLVVNGMENADSYVLEIVDNGNSISEGRLADIRRNLSFVGDSSSESIGLRNVYTRLHFFYGKGFTMQIENNVEAGVKITLTIVKEA</sequence>
<dbReference type="InterPro" id="IPR036890">
    <property type="entry name" value="HATPase_C_sf"/>
</dbReference>
<evidence type="ECO:0000256" key="5">
    <source>
        <dbReference type="ARBA" id="ARBA00022692"/>
    </source>
</evidence>
<proteinExistence type="predicted"/>
<keyword evidence="5 12" id="KW-0812">Transmembrane</keyword>
<feature type="domain" description="Signal transduction histidine kinase internal region" evidence="13">
    <location>
        <begin position="373"/>
        <end position="450"/>
    </location>
</feature>
<evidence type="ECO:0000313" key="15">
    <source>
        <dbReference type="Proteomes" id="UP000037688"/>
    </source>
</evidence>
<dbReference type="OrthoDB" id="9776552at2"/>
<evidence type="ECO:0000256" key="2">
    <source>
        <dbReference type="ARBA" id="ARBA00022475"/>
    </source>
</evidence>
<evidence type="ECO:0000256" key="10">
    <source>
        <dbReference type="ARBA" id="ARBA00023012"/>
    </source>
</evidence>
<keyword evidence="11 12" id="KW-0472">Membrane</keyword>
<accession>A0A0M9BPI0</accession>
<dbReference type="Pfam" id="PF06580">
    <property type="entry name" value="His_kinase"/>
    <property type="match status" value="1"/>
</dbReference>
<dbReference type="InterPro" id="IPR010559">
    <property type="entry name" value="Sig_transdc_His_kin_internal"/>
</dbReference>
<evidence type="ECO:0000313" key="14">
    <source>
        <dbReference type="EMBL" id="KOY16159.1"/>
    </source>
</evidence>
<organism evidence="14 15">
    <name type="scientific">Paenibacillus xylanivorans</name>
    <dbReference type="NCBI Taxonomy" id="1705561"/>
    <lineage>
        <taxon>Bacteria</taxon>
        <taxon>Bacillati</taxon>
        <taxon>Bacillota</taxon>
        <taxon>Bacilli</taxon>
        <taxon>Bacillales</taxon>
        <taxon>Paenibacillaceae</taxon>
        <taxon>Paenibacillus</taxon>
    </lineage>
</organism>
<evidence type="ECO:0000256" key="1">
    <source>
        <dbReference type="ARBA" id="ARBA00004651"/>
    </source>
</evidence>
<comment type="subcellular location">
    <subcellularLocation>
        <location evidence="1">Cell membrane</location>
        <topology evidence="1">Multi-pass membrane protein</topology>
    </subcellularLocation>
</comment>
<keyword evidence="15" id="KW-1185">Reference proteome</keyword>
<keyword evidence="8" id="KW-0067">ATP-binding</keyword>
<reference evidence="14 15" key="1">
    <citation type="submission" date="2015-08" db="EMBL/GenBank/DDBJ databases">
        <title>Draft genome sequence of cellulolytic and xylanolytic Paenibacillus sp. A59, isolated from a decaying forest soil from Patagonia, Argentina.</title>
        <authorList>
            <person name="Ghio S."/>
            <person name="Caceres A.M."/>
            <person name="Talia P."/>
            <person name="Grasso D."/>
            <person name="Campos E."/>
        </authorList>
    </citation>
    <scope>NUCLEOTIDE SEQUENCE [LARGE SCALE GENOMIC DNA]</scope>
    <source>
        <strain evidence="14 15">A59</strain>
    </source>
</reference>
<gene>
    <name evidence="14" type="ORF">AMS66_12375</name>
</gene>
<feature type="transmembrane region" description="Helical" evidence="12">
    <location>
        <begin position="283"/>
        <end position="306"/>
    </location>
</feature>
<dbReference type="GO" id="GO:0005886">
    <property type="term" value="C:plasma membrane"/>
    <property type="evidence" value="ECO:0007669"/>
    <property type="project" value="UniProtKB-SubCell"/>
</dbReference>
<evidence type="ECO:0000256" key="8">
    <source>
        <dbReference type="ARBA" id="ARBA00022840"/>
    </source>
</evidence>
<dbReference type="PANTHER" id="PTHR34220:SF11">
    <property type="entry name" value="SENSOR PROTEIN KINASE HPTS"/>
    <property type="match status" value="1"/>
</dbReference>
<keyword evidence="10" id="KW-0902">Two-component regulatory system</keyword>
<evidence type="ECO:0000256" key="12">
    <source>
        <dbReference type="SAM" id="Phobius"/>
    </source>
</evidence>
<evidence type="ECO:0000256" key="4">
    <source>
        <dbReference type="ARBA" id="ARBA00022679"/>
    </source>
</evidence>
<evidence type="ECO:0000259" key="13">
    <source>
        <dbReference type="Pfam" id="PF06580"/>
    </source>
</evidence>
<keyword evidence="9 12" id="KW-1133">Transmembrane helix</keyword>
<dbReference type="InterPro" id="IPR050640">
    <property type="entry name" value="Bact_2-comp_sensor_kinase"/>
</dbReference>
<dbReference type="GO" id="GO:0005524">
    <property type="term" value="F:ATP binding"/>
    <property type="evidence" value="ECO:0007669"/>
    <property type="project" value="UniProtKB-KW"/>
</dbReference>
<dbReference type="PATRIC" id="fig|1705561.3.peg.2371"/>
<dbReference type="EMBL" id="LITU01000055">
    <property type="protein sequence ID" value="KOY16159.1"/>
    <property type="molecule type" value="Genomic_DNA"/>
</dbReference>
<protein>
    <submittedName>
        <fullName evidence="14">Histidine kinase</fullName>
    </submittedName>
</protein>
<keyword evidence="2" id="KW-1003">Cell membrane</keyword>
<dbReference type="GO" id="GO:0000155">
    <property type="term" value="F:phosphorelay sensor kinase activity"/>
    <property type="evidence" value="ECO:0007669"/>
    <property type="project" value="InterPro"/>
</dbReference>
<evidence type="ECO:0000256" key="9">
    <source>
        <dbReference type="ARBA" id="ARBA00022989"/>
    </source>
</evidence>
<keyword evidence="6" id="KW-0547">Nucleotide-binding</keyword>
<evidence type="ECO:0000256" key="7">
    <source>
        <dbReference type="ARBA" id="ARBA00022777"/>
    </source>
</evidence>
<keyword evidence="7 14" id="KW-0418">Kinase</keyword>